<keyword evidence="2" id="KW-1185">Reference proteome</keyword>
<sequence>MKEHGQLLQFPLIPPKDGNLALQGENLRIRKDSPDISHMYKRRINYEGDFHLINAGYPHHVYRAKGTSGPIMRDSGGVSNMEESRIEPVSPIKTTDELPTATIFMLSTMILSFVTSKRIFSFIFFTPSALAFKIGYYRPVAKGTTGPGKAAGAVGAASGAGPVNPPVLYRLDNDFMIPAVPICKTEEFEIPLIRRH</sequence>
<dbReference type="EMBL" id="JMQA01000009">
    <property type="protein sequence ID" value="KFN11427.1"/>
    <property type="molecule type" value="Genomic_DNA"/>
</dbReference>
<accession>A0A090ZLC4</accession>
<dbReference type="Proteomes" id="UP000029278">
    <property type="component" value="Unassembled WGS sequence"/>
</dbReference>
<dbReference type="HOGENOM" id="CLU_1389030_0_0_9"/>
<evidence type="ECO:0000313" key="2">
    <source>
        <dbReference type="Proteomes" id="UP000029278"/>
    </source>
</evidence>
<reference evidence="1 2" key="1">
    <citation type="submission" date="2014-04" db="EMBL/GenBank/DDBJ databases">
        <authorList>
            <person name="Bishop-Lilly K.A."/>
            <person name="Broomall S.M."/>
            <person name="Chain P.S."/>
            <person name="Chertkov O."/>
            <person name="Coyne S.R."/>
            <person name="Daligault H.E."/>
            <person name="Davenport K.W."/>
            <person name="Erkkila T."/>
            <person name="Frey K.G."/>
            <person name="Gibbons H.S."/>
            <person name="Gu W."/>
            <person name="Jaissle J."/>
            <person name="Johnson S.L."/>
            <person name="Koroleva G.I."/>
            <person name="Ladner J.T."/>
            <person name="Lo C.-C."/>
            <person name="Minogue T.D."/>
            <person name="Munk C."/>
            <person name="Palacios G.F."/>
            <person name="Redden C.L."/>
            <person name="Rosenzweig C.N."/>
            <person name="Scholz M.B."/>
            <person name="Teshima H."/>
            <person name="Xu Y."/>
        </authorList>
    </citation>
    <scope>NUCLEOTIDE SEQUENCE [LARGE SCALE GENOMIC DNA]</scope>
    <source>
        <strain evidence="1 2">8244</strain>
    </source>
</reference>
<evidence type="ECO:0000313" key="1">
    <source>
        <dbReference type="EMBL" id="KFN11427.1"/>
    </source>
</evidence>
<protein>
    <submittedName>
        <fullName evidence="1">Uncharacterized protein</fullName>
    </submittedName>
</protein>
<dbReference type="STRING" id="44252.DJ90_6414"/>
<proteinExistence type="predicted"/>
<organism evidence="1 2">
    <name type="scientific">Paenibacillus macerans</name>
    <name type="common">Bacillus macerans</name>
    <dbReference type="NCBI Taxonomy" id="44252"/>
    <lineage>
        <taxon>Bacteria</taxon>
        <taxon>Bacillati</taxon>
        <taxon>Bacillota</taxon>
        <taxon>Bacilli</taxon>
        <taxon>Bacillales</taxon>
        <taxon>Paenibacillaceae</taxon>
        <taxon>Paenibacillus</taxon>
    </lineage>
</organism>
<dbReference type="AlphaFoldDB" id="A0A090ZLC4"/>
<gene>
    <name evidence="1" type="ORF">DJ90_6414</name>
</gene>
<comment type="caution">
    <text evidence="1">The sequence shown here is derived from an EMBL/GenBank/DDBJ whole genome shotgun (WGS) entry which is preliminary data.</text>
</comment>
<name>A0A090ZLC4_PAEMA</name>